<dbReference type="InterPro" id="IPR021001">
    <property type="entry name" value="Spidroin_C"/>
</dbReference>
<feature type="domain" description="Tubuliform egg casing silk strands structural" evidence="4">
    <location>
        <begin position="2353"/>
        <end position="2491"/>
    </location>
</feature>
<feature type="region of interest" description="Disordered" evidence="1">
    <location>
        <begin position="3238"/>
        <end position="3285"/>
    </location>
</feature>
<feature type="domain" description="Tubuliform egg casing silk strands structural" evidence="4">
    <location>
        <begin position="2737"/>
        <end position="2875"/>
    </location>
</feature>
<feature type="compositionally biased region" description="Low complexity" evidence="1">
    <location>
        <begin position="566"/>
        <end position="594"/>
    </location>
</feature>
<proteinExistence type="predicted"/>
<feature type="region of interest" description="Disordered" evidence="1">
    <location>
        <begin position="376"/>
        <end position="410"/>
    </location>
</feature>
<feature type="domain" description="Tubuliform egg casing silk strands structural" evidence="4">
    <location>
        <begin position="445"/>
        <end position="577"/>
    </location>
</feature>
<feature type="domain" description="Tubuliform egg casing silk strands structural" evidence="4">
    <location>
        <begin position="1973"/>
        <end position="2110"/>
    </location>
</feature>
<feature type="domain" description="Spidroin N-terminal" evidence="5">
    <location>
        <begin position="32"/>
        <end position="157"/>
    </location>
</feature>
<feature type="compositionally biased region" description="Low complexity" evidence="1">
    <location>
        <begin position="3816"/>
        <end position="3843"/>
    </location>
</feature>
<feature type="domain" description="Tubuliform egg casing silk strands structural" evidence="4">
    <location>
        <begin position="4073"/>
        <end position="4211"/>
    </location>
</feature>
<feature type="domain" description="Tubuliform egg casing silk strands structural" evidence="4">
    <location>
        <begin position="829"/>
        <end position="963"/>
    </location>
</feature>
<dbReference type="EMBL" id="CAXIEN010000163">
    <property type="protein sequence ID" value="CAL1283069.1"/>
    <property type="molecule type" value="Genomic_DNA"/>
</dbReference>
<feature type="region of interest" description="Disordered" evidence="1">
    <location>
        <begin position="956"/>
        <end position="982"/>
    </location>
</feature>
<dbReference type="Pfam" id="PF16763">
    <property type="entry name" value="Spidroin_N"/>
    <property type="match status" value="1"/>
</dbReference>
<keyword evidence="2" id="KW-0732">Signal</keyword>
<feature type="domain" description="Tubuliform egg casing silk strands structural" evidence="4">
    <location>
        <begin position="1397"/>
        <end position="1535"/>
    </location>
</feature>
<keyword evidence="7" id="KW-1185">Reference proteome</keyword>
<dbReference type="Gene3D" id="1.10.274.60">
    <property type="entry name" value="Spidroin, repetitive domain"/>
    <property type="match status" value="22"/>
</dbReference>
<feature type="domain" description="Tubuliform egg casing silk strands structural" evidence="4">
    <location>
        <begin position="2929"/>
        <end position="3063"/>
    </location>
</feature>
<feature type="compositionally biased region" description="Low complexity" evidence="1">
    <location>
        <begin position="1518"/>
        <end position="1547"/>
    </location>
</feature>
<feature type="compositionally biased region" description="Low complexity" evidence="1">
    <location>
        <begin position="2858"/>
        <end position="2887"/>
    </location>
</feature>
<feature type="domain" description="Tubuliform egg casing silk strands structural" evidence="4">
    <location>
        <begin position="1589"/>
        <end position="1727"/>
    </location>
</feature>
<evidence type="ECO:0000256" key="2">
    <source>
        <dbReference type="SAM" id="SignalP"/>
    </source>
</evidence>
<feature type="compositionally biased region" description="Low complexity" evidence="1">
    <location>
        <begin position="1138"/>
        <end position="1167"/>
    </location>
</feature>
<evidence type="ECO:0000259" key="3">
    <source>
        <dbReference type="Pfam" id="PF11260"/>
    </source>
</evidence>
<dbReference type="Pfam" id="PF12042">
    <property type="entry name" value="RP1-2"/>
    <property type="match status" value="22"/>
</dbReference>
<reference evidence="6 7" key="1">
    <citation type="submission" date="2024-04" db="EMBL/GenBank/DDBJ databases">
        <authorList>
            <person name="Rising A."/>
            <person name="Reimegard J."/>
            <person name="Sonavane S."/>
            <person name="Akerstrom W."/>
            <person name="Nylinder S."/>
            <person name="Hedman E."/>
            <person name="Kallberg Y."/>
        </authorList>
    </citation>
    <scope>NUCLEOTIDE SEQUENCE [LARGE SCALE GENOMIC DNA]</scope>
</reference>
<evidence type="ECO:0008006" key="8">
    <source>
        <dbReference type="Google" id="ProtNLM"/>
    </source>
</evidence>
<protein>
    <recommendedName>
        <fullName evidence="8">Aciniform spidroin</fullName>
    </recommendedName>
</protein>
<feature type="region of interest" description="Disordered" evidence="1">
    <location>
        <begin position="1138"/>
        <end position="1185"/>
    </location>
</feature>
<feature type="chain" id="PRO_5043494719" description="Aciniform spidroin" evidence="2">
    <location>
        <begin position="24"/>
        <end position="4551"/>
    </location>
</feature>
<feature type="region of interest" description="Disordered" evidence="1">
    <location>
        <begin position="2474"/>
        <end position="2521"/>
    </location>
</feature>
<feature type="region of interest" description="Disordered" evidence="1">
    <location>
        <begin position="3432"/>
        <end position="3454"/>
    </location>
</feature>
<feature type="domain" description="Tubuliform egg casing silk strands structural" evidence="4">
    <location>
        <begin position="2165"/>
        <end position="2299"/>
    </location>
</feature>
<feature type="domain" description="Tubuliform egg casing silk strands structural" evidence="4">
    <location>
        <begin position="3693"/>
        <end position="3830"/>
    </location>
</feature>
<feature type="region of interest" description="Disordered" evidence="1">
    <location>
        <begin position="1518"/>
        <end position="1565"/>
    </location>
</feature>
<feature type="region of interest" description="Disordered" evidence="1">
    <location>
        <begin position="4388"/>
        <end position="4409"/>
    </location>
</feature>
<feature type="domain" description="Tubuliform egg casing silk strands structural" evidence="4">
    <location>
        <begin position="3117"/>
        <end position="3255"/>
    </location>
</feature>
<feature type="compositionally biased region" description="Low complexity" evidence="1">
    <location>
        <begin position="956"/>
        <end position="979"/>
    </location>
</feature>
<dbReference type="Proteomes" id="UP001497382">
    <property type="component" value="Unassembled WGS sequence"/>
</dbReference>
<gene>
    <name evidence="6" type="ORF">LARSCL_LOCUS12384</name>
</gene>
<dbReference type="Gene3D" id="1.10.274.70">
    <property type="match status" value="1"/>
</dbReference>
<feature type="domain" description="Tubuliform egg casing silk strands structural" evidence="4">
    <location>
        <begin position="3309"/>
        <end position="3447"/>
    </location>
</feature>
<feature type="compositionally biased region" description="Low complexity" evidence="1">
    <location>
        <begin position="2096"/>
        <end position="2123"/>
    </location>
</feature>
<feature type="region of interest" description="Disordered" evidence="1">
    <location>
        <begin position="3816"/>
        <end position="3861"/>
    </location>
</feature>
<feature type="region of interest" description="Disordered" evidence="1">
    <location>
        <begin position="1902"/>
        <end position="1949"/>
    </location>
</feature>
<feature type="domain" description="Tubuliform egg casing silk strands structural" evidence="4">
    <location>
        <begin position="4265"/>
        <end position="4403"/>
    </location>
</feature>
<feature type="compositionally biased region" description="Low complexity" evidence="1">
    <location>
        <begin position="1902"/>
        <end position="1931"/>
    </location>
</feature>
<feature type="domain" description="Tubuliform egg casing silk strands structural" evidence="4">
    <location>
        <begin position="245"/>
        <end position="385"/>
    </location>
</feature>
<dbReference type="Gene3D" id="1.10.10.1350">
    <property type="entry name" value="Spidroin domain, C-terminal domain"/>
    <property type="match status" value="1"/>
</dbReference>
<feature type="compositionally biased region" description="Low complexity" evidence="1">
    <location>
        <begin position="2474"/>
        <end position="2503"/>
    </location>
</feature>
<feature type="compositionally biased region" description="Low complexity" evidence="1">
    <location>
        <begin position="3056"/>
        <end position="3079"/>
    </location>
</feature>
<feature type="compositionally biased region" description="Low complexity" evidence="1">
    <location>
        <begin position="2668"/>
        <end position="2694"/>
    </location>
</feature>
<feature type="signal peptide" evidence="2">
    <location>
        <begin position="1"/>
        <end position="23"/>
    </location>
</feature>
<feature type="domain" description="Tubuliform egg casing silk strands structural" evidence="4">
    <location>
        <begin position="3885"/>
        <end position="4019"/>
    </location>
</feature>
<feature type="compositionally biased region" description="Gly residues" evidence="1">
    <location>
        <begin position="596"/>
        <end position="610"/>
    </location>
</feature>
<evidence type="ECO:0000313" key="6">
    <source>
        <dbReference type="EMBL" id="CAL1283069.1"/>
    </source>
</evidence>
<feature type="region of interest" description="Disordered" evidence="1">
    <location>
        <begin position="2668"/>
        <end position="2713"/>
    </location>
</feature>
<feature type="region of interest" description="Disordered" evidence="1">
    <location>
        <begin position="566"/>
        <end position="613"/>
    </location>
</feature>
<feature type="compositionally biased region" description="Low complexity" evidence="1">
    <location>
        <begin position="758"/>
        <end position="786"/>
    </location>
</feature>
<feature type="compositionally biased region" description="Low complexity" evidence="1">
    <location>
        <begin position="376"/>
        <end position="402"/>
    </location>
</feature>
<feature type="compositionally biased region" description="Low complexity" evidence="1">
    <location>
        <begin position="2293"/>
        <end position="2315"/>
    </location>
</feature>
<feature type="compositionally biased region" description="Low complexity" evidence="1">
    <location>
        <begin position="1336"/>
        <end position="1359"/>
    </location>
</feature>
<feature type="region of interest" description="Disordered" evidence="1">
    <location>
        <begin position="758"/>
        <end position="805"/>
    </location>
</feature>
<feature type="domain" description="Spidroin C-terminal" evidence="3">
    <location>
        <begin position="4451"/>
        <end position="4534"/>
    </location>
</feature>
<feature type="region of interest" description="Disordered" evidence="1">
    <location>
        <begin position="3056"/>
        <end position="3082"/>
    </location>
</feature>
<dbReference type="InterPro" id="IPR031913">
    <property type="entry name" value="Spidroin_N"/>
</dbReference>
<feature type="region of interest" description="Disordered" evidence="1">
    <location>
        <begin position="1712"/>
        <end position="1734"/>
    </location>
</feature>
<feature type="domain" description="Tubuliform egg casing silk strands structural" evidence="4">
    <location>
        <begin position="1017"/>
        <end position="1155"/>
    </location>
</feature>
<evidence type="ECO:0000259" key="5">
    <source>
        <dbReference type="Pfam" id="PF16763"/>
    </source>
</evidence>
<feature type="compositionally biased region" description="Low complexity" evidence="1">
    <location>
        <begin position="3622"/>
        <end position="3651"/>
    </location>
</feature>
<feature type="domain" description="Tubuliform egg casing silk strands structural" evidence="4">
    <location>
        <begin position="1209"/>
        <end position="1343"/>
    </location>
</feature>
<sequence length="4551" mass="449520">MNWLTTLAFAVLLLSVQYDAAQSASPTFSRSPWANPAKASSLMNCLITKIASSNVLPQQEKEDLESIMDTLMSAIKGANAKGKSSGAQLKAINMAVASSLAEIVVAEDVGNQASMSVKTQALSGALEQCFQAVMGTVDRKFISEINDLISMFARQAAEEVQEVQDQGSFNAAGSSATSSFETASQSAAKAYQSSQTFQGSSQTASELGGTYSGDQVAQLGPIGFGPQAPQPIPFGVGSQVSQTQSGLVSKVANALANTSTLRAVLRRGVSQSTVNNIVRRTVQSLANTLGVDGNNLARIALQAVSQVPAGSDTTAYAQALSYSLVTGGILNERNIDSLGSRVLSALLNGVSTAAQGLGINVDLASVQSDIRSSTGFLSTSSSSTSLSQTQASTTGGAASTTGDYTGGYPARLGDGPSGGIRLVSPTLDNLVGGGAQAGLIARVGNALANTSTLRAVLRSGVSQNTVNSVVQRTVQSLANTLGVDGNNLARIALQAVSRVPSGSDTNAYAQALSYSLVTGGILNERNIDSLGSRVLSALLNGVSTAAQGLGINVDLGSVQSDIRSSTGFLSTSSSSTSLSQTAASTTGGAASTTGDYPGGYPAGPGAGPSGGVPLVSPTLDNLVGGGAQAGLIARVGNALANTSTLRAVLRSGVSQSTVNSVVQRTVQSLANTLGVDGNNLARIALQAVSRVPSGSDTNAYAQALSYSLVTGGILNERNIDSLGSRVLSALLNGVSTAAQGLGINVDLGSVQSDIRSSTGFLSTSSSSTSLSQTAASTTGGAASTTGDYSGGYPAGPDAGPSGGVPLVSPTIDNLIGGGAQAGLIARVGNALANTSTLRAVLRSGVSQNTVNSVVQRTVQSLANTLGVDGTNLARIALHAVSRVPAGSDTNAYAQALSYSLVTGGILNERNIDSLGSRVLSALLNGVSTAAQGLGINVNLGSVQSDIRSSTGFLSTGSSSASFSQTATSTTGGAASTTGDYSGGYPAGPSGGVPLVSPTLDNLVGGGAQAGLIARVGNALANTSTLRTVLRSGVSQNTVNSVVQRTVQSLANTLGVDGNNLARIALQAVSQVPAGSDTNAYAQALSYSLVTGGILNERNIDSLGSRVLSALLNGVSTAAQGLGINVDLGSVQSDIRSSTGFLSTSSSSTSFSQTAASTTGGAVSTTGDYPGGYPAGPDAGPSGGVPLVSPTIDNLIGGGAQAGLIARVGNALANTSTLRAVLRSGVSQNTVNSVVQRTVQSLANTLGVDGNNLARIALQAVSRVPAGSDTNAYAQALSYSLVTGGILNERNIDSLGSRVLSALLNGVSTAAQGLGINVNLGSVQSDIRSSTGFLSTGSSSASFSQTATSTTGGAASTTGDYSGGYPAGPSGGVPLVSPTLDNLVGGGAQAGLIARVGNALANTSTLRRVLRSGVSQNTVNSVVQRTVQSLANTLGVDGNNLARIALQAVSQVPAGSDTNAYAQALSYSLVTGGILNERNIDSLGSRVLSALLNGVSTAAQGLGINVDLGSVQSDIRSSTGFLSTSSSSTSFSQTAASTTGGAVSTTGDYPGGYPAGPDAGPSGGVPLVSPTIDNLIGGGAQAGLIARVGNALANTSTLRAVLRSGVSQNTVNSVVQRTVQSLANTLGVDGNNLARIALQAVSRVPSGSDTNAYAQALSYSLVTGGILNERNIDSLGSRVLSALLNGVSTAAQGLGINVDLGSVQSDIRSSTGFLSTSSSSTSFSQTAASTTGGAASTTGDYSGGYPAGPGAGPSGGVPLVSPTLDNLIGGGAQAGLIARVGNALANTSTLRTVLRSGVSQNTVNSVVQRTVQSLANTLGVDGNNLARIALQAVSQVPAGSDTNAYAQALSYSLVTGGILNERNIDSLGSRVLSALLNGVSTAAQGLGINVDLGSVQSDIRSSTGFLSTSSSSTSFSQTAASTTGGAVSTTGDYPGGYPAGPDAGPSGGVPLVSPTLDNLITGGAQAGLIARVGNALANTSTLRTVLRSGVSQNTVNSVVQRTVQSLANTLGVDGNNLARIALQAVSRVPSGSDTNAYAQALSYSLVTGGILNERNIDSLGSRVLSALLNAVSTAAQGLGINVDLGSVQNDIRSSTGFLSTSSSSTSFSQTAASTTGGAVSTTGDYPGGYPAGPDAGPSGGVPLVSPTIDNLIGGGAQAGLIARVGNALANTSTLRTVLRSGVSQNTVNSVVQRTVQSLANTLGVDGTNLARIALQAVSRVPAGSDTNAYAQALSYSLVTGGILNERNIDSLGSRVLSALLNGVSTAAQGLGINVNLGSVQSDIRSSSGFMSTGSSSASFSQTATSTTGGAASTTGDYSGGYPAGPSGGVPLVSPTLDNLVGGGAQAGLIARVGNALANTSTLRTVLRSGVSQNTVNSVVQRTVQSLANTLGVDGNNLARIALQAVSQVPAGSDTNAYAQALSYSLVTGGILNERNIDSLGSRVLSALLNGVSTAAQGLGINVDLGSVQSDIRSSTGFLSTSSSSTSFSQTAASTTGGAASTTGDYPGGYPAGPDAGPSGGVPLVSPTIDNLIGGGAQAGLIARVGNALANTSTLRAVLRSGVSQSTVNSVVQRTVQSLANTLGVDGNNLARIALQAVSRVPSGSDTNAYAQALSYSLVTSGILNERNIDSLLSRVLSALLNGVSTAAQGLGINVDLGSVQSDIRSSTGFLSTSSSSTSLSQTAASTTGGAASTTGDYSGGYPAGPDAGPSGGVPLVSPTLDNLVGGGAQAGLIARVGNALANTSTLRTVLRSGVSQNTVNSVVQRTVQSLANTLGVDGNNLARIALQAVSQVPAGSDTNAYAQALSYSLVTGGILNERNIDSLGSRVLSALLNGVSTAAQGLGINVDLGSVQSDIRSSTGFLSTSSSSTSFSQTAASTTGGAVSTTGDYPGGYPAGPDAGPSGGVPLVSPTIDNLIGGGAQAGLIARVGNALANTSTLRAVLRSGVSQNTVNSVVQRTVQSLANTLGVDGNNLARIALQAVSRVPAGSDTNAYAQALSYSLVTGGILNERNIDSLGSRVLSALLNGVSTAAQGLGINVNLGSVQSDIRSSTGFLSTGSSSASFSQTATSTTGGAASTTGDYSGGYPAGPSGGVPLVSPTLDNLVGGGAQAGLIARVGNALANTSTLRRVLRSGVSQNTVNSVVQRTVQSLANTLGVDGNNLARIALQAVSQVPAGSDTNAYAQALSYSLVTGGILNERNIDSLGSRVLSALLNGVSTAAQGLGINVDLGSVQSDIRSSTGFLSTSSSSTSFSQTAASTTGGAVSTTGDYPGGYPAGPDAGPSGGVPLVSPTIDNLIGGGAQAGLIARVGNALANTSTLRAVLRSGVSQNTVNSVVQRTVQSLANTLGVDGNNLARIALQAVSRVPSGSDTNAYAQALSYSLVTGGILNERNIDSLGSRVLSALLNGVSTAAQGLGINVDLGSVQSDIRSSTGFLSTSSSSTSFSQTAASTTGGAASTTGDYSGGYPAGPGAGPSGGVPLVSPTLDNLIGGGAQAGLIARVGNALANTSTLRTVLRSGVSQNTVNSVVQRTVQSLANTLGVDGNNLARIALQAVSQVPAGSDTNAYAQALSYSLVTGGILNERNIDSLGSRVLSALLNGVSTAAQGLGINVDLGSVQSDIRSSTGFLSTSSSSTSFSQTAASTTGGAVSTTGDYPGGYPAGPDAGPSGGVPLVSPTLDNLITGGAQAGLIARVGNALANTSTLRTVLRSGVSQNTVNSVVQRTVQSLANTLGVDGNNLARIALQAVSRVPSGSDTNAYAQALSYSLVTGGILNERNIDSLGSRVLSALLNAVSTAAQGLSINVDLGSVQNDIRSSTGFLSTSSSSTSFSQTAASTTGGAVSTTGDYPGGYPAGPDAGPSGGVPLVSPTIDNLIGGGAQAGLIARVGNALANTSTLRTVLRSGVSQNTVNSVVQRTVQSLANTLGVDGTNLARIALQAVSRVPAGSDTNAYAQALSYSLVTGGILNERNIDSLGSRVLSALLNGVSTAAQGLGINVNLGSVQSDIRSSTGFMSTGSSSASFSQTATSTTGGAASTTGDYSGGYPAGPSGGVPLVSPTLDNLVGGGAQAGLIARVGNALANTSTLRTVLRSGVSQNTVNSVVQRTVQSLANTLGVDGNNLARIALQAVSQVPAGSDTNAYAQALSYSLVTGGILNERNIDSLGSRVLSALLNGVSTAAQGLGINVDLGSVQSDIRSSTGFLSTSSSSTSFSQTAASTTGGAVLTTGDYPGGYPAGPDAGPSGGVPLVSPTIDNLIGGGAQAGLIARVGNALANTSTLRAVLRSGVSQNTVNSVVQRTVQSLANTLGVDGNNLARIALQAVSRVPSGSDTNAYAQALSYSLVTGGILNERNIDSLGSRVLSALLNGVSTAAQGLGINVDLGSVQSDIRSSTGFLSTSSSSTSFSQTAASTTGGAASTTGDYSGGYIYPAGPDAGPLGGVPLVSPTLGNSVLSTLNSPIGLKSGFAAARINQMTSSLLNAVRPNGIDANALARSLQSSFSSLRSSGMSGSDAKVEVLLETIVGLLQILSNAQIRGVNSATSSSVTSSAARSFELALA</sequence>
<feature type="domain" description="Tubuliform egg casing silk strands structural" evidence="4">
    <location>
        <begin position="637"/>
        <end position="769"/>
    </location>
</feature>
<name>A0AAV2AIW7_9ARAC</name>
<feature type="region of interest" description="Disordered" evidence="1">
    <location>
        <begin position="2293"/>
        <end position="2318"/>
    </location>
</feature>
<comment type="caution">
    <text evidence="6">The sequence shown here is derived from an EMBL/GenBank/DDBJ whole genome shotgun (WGS) entry which is preliminary data.</text>
</comment>
<accession>A0AAV2AIW7</accession>
<dbReference type="Pfam" id="PF11260">
    <property type="entry name" value="Spidroin_MaSp"/>
    <property type="match status" value="1"/>
</dbReference>
<dbReference type="InterPro" id="IPR038542">
    <property type="entry name" value="Spidroin_C_sf"/>
</dbReference>
<feature type="compositionally biased region" description="Low complexity" evidence="1">
    <location>
        <begin position="4013"/>
        <end position="4035"/>
    </location>
</feature>
<dbReference type="InterPro" id="IPR038243">
    <property type="entry name" value="Spidroin_N_sf"/>
</dbReference>
<organism evidence="6 7">
    <name type="scientific">Larinioides sclopetarius</name>
    <dbReference type="NCBI Taxonomy" id="280406"/>
    <lineage>
        <taxon>Eukaryota</taxon>
        <taxon>Metazoa</taxon>
        <taxon>Ecdysozoa</taxon>
        <taxon>Arthropoda</taxon>
        <taxon>Chelicerata</taxon>
        <taxon>Arachnida</taxon>
        <taxon>Araneae</taxon>
        <taxon>Araneomorphae</taxon>
        <taxon>Entelegynae</taxon>
        <taxon>Araneoidea</taxon>
        <taxon>Araneidae</taxon>
        <taxon>Larinioides</taxon>
    </lineage>
</organism>
<feature type="domain" description="Tubuliform egg casing silk strands structural" evidence="4">
    <location>
        <begin position="2545"/>
        <end position="2677"/>
    </location>
</feature>
<feature type="compositionally biased region" description="Low complexity" evidence="1">
    <location>
        <begin position="3238"/>
        <end position="3267"/>
    </location>
</feature>
<evidence type="ECO:0000259" key="4">
    <source>
        <dbReference type="Pfam" id="PF12042"/>
    </source>
</evidence>
<feature type="domain" description="Tubuliform egg casing silk strands structural" evidence="4">
    <location>
        <begin position="3501"/>
        <end position="3639"/>
    </location>
</feature>
<feature type="region of interest" description="Disordered" evidence="1">
    <location>
        <begin position="2096"/>
        <end position="2141"/>
    </location>
</feature>
<feature type="region of interest" description="Disordered" evidence="1">
    <location>
        <begin position="1336"/>
        <end position="1362"/>
    </location>
</feature>
<evidence type="ECO:0000256" key="1">
    <source>
        <dbReference type="SAM" id="MobiDB-lite"/>
    </source>
</evidence>
<feature type="region of interest" description="Disordered" evidence="1">
    <location>
        <begin position="4013"/>
        <end position="4038"/>
    </location>
</feature>
<dbReference type="InterPro" id="IPR021915">
    <property type="entry name" value="RP1-2"/>
</dbReference>
<evidence type="ECO:0000313" key="7">
    <source>
        <dbReference type="Proteomes" id="UP001497382"/>
    </source>
</evidence>
<feature type="region of interest" description="Disordered" evidence="1">
    <location>
        <begin position="3622"/>
        <end position="3669"/>
    </location>
</feature>
<dbReference type="InterPro" id="IPR043070">
    <property type="entry name" value="Spidroin_repeat"/>
</dbReference>
<feature type="domain" description="Tubuliform egg casing silk strands structural" evidence="4">
    <location>
        <begin position="1781"/>
        <end position="1919"/>
    </location>
</feature>
<feature type="region of interest" description="Disordered" evidence="1">
    <location>
        <begin position="2858"/>
        <end position="2905"/>
    </location>
</feature>